<sequence length="225" mass="25516">MAPPFRSKRLPWFSKLNCLQSFLKSLEYSKEYVSSVTFIHDGPEGLLIKAIPEKFPIVKINACSNEGSLLATYSAAKSISGDIYYVEDDYLHLPQSIKLIALALPALGLVTGYDHEDRYVRDDDLSYGQEKICFDILSQHHWRTAESTTCTFAISEAMRSKVQPFADKYKLIDRTLFRKLYKKGIRLWTPIPGLVTHVDTALAPGIDWVAFNELMARSRIDESSS</sequence>
<evidence type="ECO:0008006" key="3">
    <source>
        <dbReference type="Google" id="ProtNLM"/>
    </source>
</evidence>
<protein>
    <recommendedName>
        <fullName evidence="3">Glycosyltransferase 2-like domain-containing protein</fullName>
    </recommendedName>
</protein>
<gene>
    <name evidence="1" type="ORF">DP176_02605</name>
</gene>
<dbReference type="Proteomes" id="UP000251072">
    <property type="component" value="Unassembled WGS sequence"/>
</dbReference>
<organism evidence="1 2">
    <name type="scientific">Polynucleobacter paneuropaeus</name>
    <dbReference type="NCBI Taxonomy" id="2527775"/>
    <lineage>
        <taxon>Bacteria</taxon>
        <taxon>Pseudomonadati</taxon>
        <taxon>Pseudomonadota</taxon>
        <taxon>Betaproteobacteria</taxon>
        <taxon>Burkholderiales</taxon>
        <taxon>Burkholderiaceae</taxon>
        <taxon>Polynucleobacter</taxon>
    </lineage>
</organism>
<evidence type="ECO:0000313" key="1">
    <source>
        <dbReference type="EMBL" id="RAZ43878.1"/>
    </source>
</evidence>
<comment type="caution">
    <text evidence="1">The sequence shown here is derived from an EMBL/GenBank/DDBJ whole genome shotgun (WGS) entry which is preliminary data.</text>
</comment>
<name>A0ABX9FCA2_9BURK</name>
<accession>A0ABX9FCA2</accession>
<proteinExistence type="predicted"/>
<keyword evidence="2" id="KW-1185">Reference proteome</keyword>
<dbReference type="EMBL" id="QMCH01000001">
    <property type="protein sequence ID" value="RAZ43878.1"/>
    <property type="molecule type" value="Genomic_DNA"/>
</dbReference>
<evidence type="ECO:0000313" key="2">
    <source>
        <dbReference type="Proteomes" id="UP000251072"/>
    </source>
</evidence>
<reference evidence="1 2" key="1">
    <citation type="submission" date="2018-06" db="EMBL/GenBank/DDBJ databases">
        <title>Genome of strain Polynucleobacter sp. FUKU-NW-11.</title>
        <authorList>
            <person name="Hahn M.W."/>
        </authorList>
    </citation>
    <scope>NUCLEOTIDE SEQUENCE [LARGE SCALE GENOMIC DNA]</scope>
    <source>
        <strain evidence="2">FUKU-NW11</strain>
    </source>
</reference>